<dbReference type="AlphaFoldDB" id="A9PF95"/>
<proteinExistence type="evidence at transcript level"/>
<sequence>MEILLMARLLVYVSAVLSIMTLRLERRILRRVECAAISSATQSLETKFRSLDLLAR</sequence>
<protein>
    <submittedName>
        <fullName evidence="1">Uncharacterized protein</fullName>
    </submittedName>
</protein>
<reference evidence="1" key="1">
    <citation type="journal article" date="2008" name="BMC Genomics">
        <title>Analysis of 4,664 high-quality sequence-finished poplar full-length cDNA clones and their utility for the discovery of genes responding to insect feeding.</title>
        <authorList>
            <person name="Ralph S.G."/>
            <person name="Chun H.J."/>
            <person name="Cooper D."/>
            <person name="Kirkpatrick R."/>
            <person name="Kolosova N."/>
            <person name="Gunter L."/>
            <person name="Tuskan G.A."/>
            <person name="Douglas C.J."/>
            <person name="Holt R.A."/>
            <person name="Jones S.J."/>
            <person name="Marra M.A."/>
            <person name="Bohlmann J."/>
        </authorList>
    </citation>
    <scope>NUCLEOTIDE SEQUENCE</scope>
    <source>
        <tissue evidence="1">Young and mature leaves</tissue>
    </source>
</reference>
<accession>A9PF95</accession>
<evidence type="ECO:0000313" key="1">
    <source>
        <dbReference type="EMBL" id="ABK95048.1"/>
    </source>
</evidence>
<organism evidence="1">
    <name type="scientific">Populus trichocarpa</name>
    <name type="common">Western balsam poplar</name>
    <name type="synonym">Populus balsamifera subsp. trichocarpa</name>
    <dbReference type="NCBI Taxonomy" id="3694"/>
    <lineage>
        <taxon>Eukaryota</taxon>
        <taxon>Viridiplantae</taxon>
        <taxon>Streptophyta</taxon>
        <taxon>Embryophyta</taxon>
        <taxon>Tracheophyta</taxon>
        <taxon>Spermatophyta</taxon>
        <taxon>Magnoliopsida</taxon>
        <taxon>eudicotyledons</taxon>
        <taxon>Gunneridae</taxon>
        <taxon>Pentapetalae</taxon>
        <taxon>rosids</taxon>
        <taxon>fabids</taxon>
        <taxon>Malpighiales</taxon>
        <taxon>Salicaceae</taxon>
        <taxon>Saliceae</taxon>
        <taxon>Populus</taxon>
    </lineage>
</organism>
<name>A9PF95_POPTR</name>
<dbReference type="EMBL" id="EF147012">
    <property type="protein sequence ID" value="ABK95048.1"/>
    <property type="molecule type" value="mRNA"/>
</dbReference>